<evidence type="ECO:0000256" key="1">
    <source>
        <dbReference type="SAM" id="MobiDB-lite"/>
    </source>
</evidence>
<accession>A0A510V8B9</accession>
<name>A0A510V8B9_9CELL</name>
<dbReference type="EMBL" id="BJUB01000006">
    <property type="protein sequence ID" value="GEK21510.1"/>
    <property type="molecule type" value="Genomic_DNA"/>
</dbReference>
<organism evidence="2 3">
    <name type="scientific">Cellulomonas xylanilytica</name>
    <dbReference type="NCBI Taxonomy" id="233583"/>
    <lineage>
        <taxon>Bacteria</taxon>
        <taxon>Bacillati</taxon>
        <taxon>Actinomycetota</taxon>
        <taxon>Actinomycetes</taxon>
        <taxon>Micrococcales</taxon>
        <taxon>Cellulomonadaceae</taxon>
        <taxon>Cellulomonas</taxon>
    </lineage>
</organism>
<gene>
    <name evidence="2" type="ORF">CXY01_20300</name>
</gene>
<feature type="region of interest" description="Disordered" evidence="1">
    <location>
        <begin position="277"/>
        <end position="301"/>
    </location>
</feature>
<feature type="compositionally biased region" description="Low complexity" evidence="1">
    <location>
        <begin position="279"/>
        <end position="293"/>
    </location>
</feature>
<sequence length="1366" mass="142206">MTQPLDLAALTGDAVASDARLTAPVAGSEHPLVLLPVRLETRYRDAELLVRVYPDQLHVDAHDPRLSAQEIAAGEDFWRVQWRTGTDRDRAQRAYTALADRYGPGRAAWVVRATTPTNPQARPEGSVADDAPLSTEPTFPVPETTDLRSTPVARLLPTRWTATAYAQGAVVAVVTGSPIIGDLAVGPDLSAPLVHAEDDDEVAAVDRAMSWLVDFDTAEQVGMALRLPVPGPVDLLLVAGVREGGPDGSVARLLDAQRYSEGLAFLEPETLTNNTEDVASGWSSAAPGSWPASSAPPEPGTAAALARSALGLAGPADLAALPAGASADDPLAEAMSTTLWPATWGYWLPQLAGVALADADWVRDHARRFVRPAGPLPTLRVGRQPYGLLPVTSLGRFAGDEREDRLRRVLAGLVDGAWRPALGRAPRVGRGDVAADLVDVLRLGARSDRVRLRRAFGARFAEHVQLLLGRRLGEAGFWDVAGNRSLPLAAAAGVGLRPAALTVHEPDSRPVTVPLVGHPALLRDLLTADVDQLAAGGDDAPPSLLAALVRHGLLRENATAAARLLGPEAPDVTDEELDGFGEPTAGWRAQRDATLPDGATVRERLAAGTDPHVAAFRAAVEVLAAADPAALERHLLGTLDAATYRIDAWTTSLASRRLAELRAVQAQGALVGGYGWSEQLSPTAAGVLTETPPGEPGPLLAGVDDPGFLHAPSIHQAQVAALLRNAHLAHGGGTDTPFAISLTSERVRLARSVLDGVRAGRTVNVVLGYLVERDLHDRGLDKAIDNAREVSPLPGEEHLPPAARRLDGLSLHALWAASEDHAIDHLVGGDPSEADRAAAQGVLRRLGSAVDAAADLLQAEQVHQLALGDLDRAVSTVTDFDRGLVPPPDLDVVQTPRTGVAVTHRVGIVLDPAASAAPGWTGPARSPRAAAEPGLDAWLGRVLGPATGRTVSVRDAAGDVVLPVPLPDLDLSASDLVRLAGAGEHGLAELAARAAVASGDDVLRPVVVLDGPLLDLLEVGRSLAALLGPATPMDGGTLQPPHADTEPGVDGAELDARVAAARAAVQGAVELLDAALSDPARLQDAVVGSWSLGVGDAAVPVETTPSGWAAAAARAREQLRGRLAEAGAAGADPSGPSWTAALRRLRVLLGPGFVALPRFVPSTAADVVASRDHPALLGGDQLAVEVWLTRMERVREPLGRLGIALREAEVLGGPAFAPGAAQVPFRSGDVWNALPADHHVDGAVSLALVGAELVAPDREVAGLLVDEWTEVVPSASETTGVAFRYDPPDLMAPQAILLAVPPVVGEPWTLGTLNQVLVETLEQVHLRAVPPSTLGAVRQYLPATVLAFNADRDAVSTSPNALTGVD</sequence>
<evidence type="ECO:0000313" key="3">
    <source>
        <dbReference type="Proteomes" id="UP000321118"/>
    </source>
</evidence>
<keyword evidence="3" id="KW-1185">Reference proteome</keyword>
<protein>
    <submittedName>
        <fullName evidence="2">Uncharacterized protein</fullName>
    </submittedName>
</protein>
<dbReference type="RefSeq" id="WP_146927325.1">
    <property type="nucleotide sequence ID" value="NZ_BJUB01000006.1"/>
</dbReference>
<reference evidence="2 3" key="1">
    <citation type="submission" date="2019-07" db="EMBL/GenBank/DDBJ databases">
        <title>Whole genome shotgun sequence of Cellulomonas xylanilytica NBRC 101102.</title>
        <authorList>
            <person name="Hosoyama A."/>
            <person name="Uohara A."/>
            <person name="Ohji S."/>
            <person name="Ichikawa N."/>
        </authorList>
    </citation>
    <scope>NUCLEOTIDE SEQUENCE [LARGE SCALE GENOMIC DNA]</scope>
    <source>
        <strain evidence="2 3">NBRC 101102</strain>
    </source>
</reference>
<evidence type="ECO:0000313" key="2">
    <source>
        <dbReference type="EMBL" id="GEK21510.1"/>
    </source>
</evidence>
<dbReference type="OrthoDB" id="9757728at2"/>
<feature type="region of interest" description="Disordered" evidence="1">
    <location>
        <begin position="116"/>
        <end position="145"/>
    </location>
</feature>
<proteinExistence type="predicted"/>
<dbReference type="Proteomes" id="UP000321118">
    <property type="component" value="Unassembled WGS sequence"/>
</dbReference>
<comment type="caution">
    <text evidence="2">The sequence shown here is derived from an EMBL/GenBank/DDBJ whole genome shotgun (WGS) entry which is preliminary data.</text>
</comment>